<dbReference type="OrthoDB" id="9974981at2759"/>
<evidence type="ECO:0000313" key="4">
    <source>
        <dbReference type="EMBL" id="QKX61438.1"/>
    </source>
</evidence>
<dbReference type="AlphaFoldDB" id="A0A7H8R660"/>
<dbReference type="Gene3D" id="3.90.25.10">
    <property type="entry name" value="UDP-galactose 4-epimerase, domain 1"/>
    <property type="match status" value="1"/>
</dbReference>
<dbReference type="GO" id="GO:0016491">
    <property type="term" value="F:oxidoreductase activity"/>
    <property type="evidence" value="ECO:0007669"/>
    <property type="project" value="UniProtKB-KW"/>
</dbReference>
<name>A0A7H8R660_TALRU</name>
<dbReference type="Pfam" id="PF05368">
    <property type="entry name" value="NmrA"/>
    <property type="match status" value="1"/>
</dbReference>
<evidence type="ECO:0000256" key="1">
    <source>
        <dbReference type="ARBA" id="ARBA00022857"/>
    </source>
</evidence>
<dbReference type="CDD" id="cd05259">
    <property type="entry name" value="PCBER_SDR_a"/>
    <property type="match status" value="1"/>
</dbReference>
<evidence type="ECO:0000256" key="2">
    <source>
        <dbReference type="ARBA" id="ARBA00023002"/>
    </source>
</evidence>
<dbReference type="InterPro" id="IPR045312">
    <property type="entry name" value="PCBER-like"/>
</dbReference>
<dbReference type="InterPro" id="IPR051609">
    <property type="entry name" value="NmrA/Isoflavone_reductase-like"/>
</dbReference>
<organism evidence="4 5">
    <name type="scientific">Talaromyces rugulosus</name>
    <name type="common">Penicillium rugulosum</name>
    <dbReference type="NCBI Taxonomy" id="121627"/>
    <lineage>
        <taxon>Eukaryota</taxon>
        <taxon>Fungi</taxon>
        <taxon>Dikarya</taxon>
        <taxon>Ascomycota</taxon>
        <taxon>Pezizomycotina</taxon>
        <taxon>Eurotiomycetes</taxon>
        <taxon>Eurotiomycetidae</taxon>
        <taxon>Eurotiales</taxon>
        <taxon>Trichocomaceae</taxon>
        <taxon>Talaromyces</taxon>
        <taxon>Talaromyces sect. Islandici</taxon>
    </lineage>
</organism>
<keyword evidence="5" id="KW-1185">Reference proteome</keyword>
<dbReference type="PANTHER" id="PTHR47706">
    <property type="entry name" value="NMRA-LIKE FAMILY PROTEIN"/>
    <property type="match status" value="1"/>
</dbReference>
<feature type="domain" description="NmrA-like" evidence="3">
    <location>
        <begin position="5"/>
        <end position="216"/>
    </location>
</feature>
<keyword evidence="2" id="KW-0560">Oxidoreductase</keyword>
<dbReference type="KEGG" id="trg:TRUGW13939_08586"/>
<dbReference type="Gene3D" id="3.40.50.720">
    <property type="entry name" value="NAD(P)-binding Rossmann-like Domain"/>
    <property type="match status" value="1"/>
</dbReference>
<dbReference type="GeneID" id="55996074"/>
<dbReference type="InterPro" id="IPR036291">
    <property type="entry name" value="NAD(P)-bd_dom_sf"/>
</dbReference>
<reference evidence="5" key="1">
    <citation type="submission" date="2020-06" db="EMBL/GenBank/DDBJ databases">
        <title>A chromosome-scale genome assembly of Talaromyces rugulosus W13939.</title>
        <authorList>
            <person name="Wang B."/>
            <person name="Guo L."/>
            <person name="Ye K."/>
            <person name="Wang L."/>
        </authorList>
    </citation>
    <scope>NUCLEOTIDE SEQUENCE [LARGE SCALE GENOMIC DNA]</scope>
    <source>
        <strain evidence="5">W13939</strain>
    </source>
</reference>
<protein>
    <recommendedName>
        <fullName evidence="3">NmrA-like domain-containing protein</fullName>
    </recommendedName>
</protein>
<evidence type="ECO:0000259" key="3">
    <source>
        <dbReference type="Pfam" id="PF05368"/>
    </source>
</evidence>
<dbReference type="EMBL" id="CP055902">
    <property type="protein sequence ID" value="QKX61438.1"/>
    <property type="molecule type" value="Genomic_DNA"/>
</dbReference>
<evidence type="ECO:0000313" key="5">
    <source>
        <dbReference type="Proteomes" id="UP000509510"/>
    </source>
</evidence>
<dbReference type="PANTHER" id="PTHR47706:SF1">
    <property type="entry name" value="CIPA-LIKE, PUTATIVE (AFU_ORTHOLOGUE AFUA_1G12460)-RELATED"/>
    <property type="match status" value="1"/>
</dbReference>
<dbReference type="InterPro" id="IPR008030">
    <property type="entry name" value="NmrA-like"/>
</dbReference>
<gene>
    <name evidence="4" type="ORF">TRUGW13939_08586</name>
</gene>
<dbReference type="Proteomes" id="UP000509510">
    <property type="component" value="Chromosome V"/>
</dbReference>
<dbReference type="RefSeq" id="XP_035347612.1">
    <property type="nucleotide sequence ID" value="XM_035491719.1"/>
</dbReference>
<proteinExistence type="predicted"/>
<keyword evidence="1" id="KW-0521">NADP</keyword>
<dbReference type="SUPFAM" id="SSF51735">
    <property type="entry name" value="NAD(P)-binding Rossmann-fold domains"/>
    <property type="match status" value="1"/>
</dbReference>
<sequence>MPKIKKVAIAGASGALGPHVFKALADAGFEVTVLTRSKKPGAYDLAIEVLEVDFTSMDSLTSALKDIDAVVSTVGGTAVDGQTVLIDAAVAAGVKRFIPSDFGSVSTNPKLDKLPLYSSMANIREHLQKKAAVGELSWTVLACGAFLEFVLNMPTVIDFKNHTATILDDGDNRVTSTSMPLVGTAIAAILKNFEATKNQILHISEVIWTQNQLLGFAKELQPGIKWETNKTQTSVLLKESLEQIGAGDLSMPVILKLLKATALAGDTYGGAYDVTDNELLGIKELTADGLKTLVASHLA</sequence>
<accession>A0A7H8R660</accession>